<dbReference type="OrthoDB" id="423313at2759"/>
<evidence type="ECO:0000313" key="4">
    <source>
        <dbReference type="EnsemblPlants" id="Pp3c20_5650V3.1"/>
    </source>
</evidence>
<dbReference type="RefSeq" id="XP_024358196.1">
    <property type="nucleotide sequence ID" value="XM_024502428.2"/>
</dbReference>
<keyword evidence="5" id="KW-1185">Reference proteome</keyword>
<feature type="region of interest" description="Disordered" evidence="1">
    <location>
        <begin position="319"/>
        <end position="352"/>
    </location>
</feature>
<dbReference type="AlphaFoldDB" id="A0A2K1IU63"/>
<dbReference type="EnsemblPlants" id="Pp3c20_5650V3.1">
    <property type="protein sequence ID" value="Pp3c20_5650V3.1"/>
    <property type="gene ID" value="Pp3c20_5650"/>
</dbReference>
<dbReference type="SUPFAM" id="SSF52833">
    <property type="entry name" value="Thioredoxin-like"/>
    <property type="match status" value="1"/>
</dbReference>
<dbReference type="Pfam" id="PF23733">
    <property type="entry name" value="GRXCR1-2_C"/>
    <property type="match status" value="1"/>
</dbReference>
<reference evidence="3 5" key="2">
    <citation type="journal article" date="2018" name="Plant J.">
        <title>The Physcomitrella patens chromosome-scale assembly reveals moss genome structure and evolution.</title>
        <authorList>
            <person name="Lang D."/>
            <person name="Ullrich K.K."/>
            <person name="Murat F."/>
            <person name="Fuchs J."/>
            <person name="Jenkins J."/>
            <person name="Haas F.B."/>
            <person name="Piednoel M."/>
            <person name="Gundlach H."/>
            <person name="Van Bel M."/>
            <person name="Meyberg R."/>
            <person name="Vives C."/>
            <person name="Morata J."/>
            <person name="Symeonidi A."/>
            <person name="Hiss M."/>
            <person name="Muchero W."/>
            <person name="Kamisugi Y."/>
            <person name="Saleh O."/>
            <person name="Blanc G."/>
            <person name="Decker E.L."/>
            <person name="van Gessel N."/>
            <person name="Grimwood J."/>
            <person name="Hayes R.D."/>
            <person name="Graham S.W."/>
            <person name="Gunter L.E."/>
            <person name="McDaniel S.F."/>
            <person name="Hoernstein S.N.W."/>
            <person name="Larsson A."/>
            <person name="Li F.W."/>
            <person name="Perroud P.F."/>
            <person name="Phillips J."/>
            <person name="Ranjan P."/>
            <person name="Rokshar D.S."/>
            <person name="Rothfels C.J."/>
            <person name="Schneider L."/>
            <person name="Shu S."/>
            <person name="Stevenson D.W."/>
            <person name="Thummler F."/>
            <person name="Tillich M."/>
            <person name="Villarreal Aguilar J.C."/>
            <person name="Widiez T."/>
            <person name="Wong G.K."/>
            <person name="Wymore A."/>
            <person name="Zhang Y."/>
            <person name="Zimmer A.D."/>
            <person name="Quatrano R.S."/>
            <person name="Mayer K.F.X."/>
            <person name="Goodstein D."/>
            <person name="Casacuberta J.M."/>
            <person name="Vandepoele K."/>
            <person name="Reski R."/>
            <person name="Cuming A.C."/>
            <person name="Tuskan G.A."/>
            <person name="Maumus F."/>
            <person name="Salse J."/>
            <person name="Schmutz J."/>
            <person name="Rensing S.A."/>
        </authorList>
    </citation>
    <scope>NUCLEOTIDE SEQUENCE [LARGE SCALE GENOMIC DNA]</scope>
    <source>
        <strain evidence="4 5">cv. Gransden 2004</strain>
    </source>
</reference>
<accession>A0A2K1IU63</accession>
<gene>
    <name evidence="4" type="primary">LOC112273529</name>
    <name evidence="3" type="ORF">PHYPA_024758</name>
</gene>
<dbReference type="Proteomes" id="UP000006727">
    <property type="component" value="Chromosome 20"/>
</dbReference>
<dbReference type="CDD" id="cd03031">
    <property type="entry name" value="GRX_GRX_like"/>
    <property type="match status" value="1"/>
</dbReference>
<feature type="region of interest" description="Disordered" evidence="1">
    <location>
        <begin position="211"/>
        <end position="236"/>
    </location>
</feature>
<dbReference type="PaxDb" id="3218-PP1S9_106V6.1"/>
<dbReference type="Gramene" id="Pp3c20_5650V3.2">
    <property type="protein sequence ID" value="Pp3c20_5650V3.2"/>
    <property type="gene ID" value="Pp3c20_5650"/>
</dbReference>
<proteinExistence type="predicted"/>
<dbReference type="PANTHER" id="PTHR45669:SF7">
    <property type="entry name" value="F1N19.7"/>
    <property type="match status" value="1"/>
</dbReference>
<reference evidence="3 5" key="1">
    <citation type="journal article" date="2008" name="Science">
        <title>The Physcomitrella genome reveals evolutionary insights into the conquest of land by plants.</title>
        <authorList>
            <person name="Rensing S."/>
            <person name="Lang D."/>
            <person name="Zimmer A."/>
            <person name="Terry A."/>
            <person name="Salamov A."/>
            <person name="Shapiro H."/>
            <person name="Nishiyama T."/>
            <person name="Perroud P.-F."/>
            <person name="Lindquist E."/>
            <person name="Kamisugi Y."/>
            <person name="Tanahashi T."/>
            <person name="Sakakibara K."/>
            <person name="Fujita T."/>
            <person name="Oishi K."/>
            <person name="Shin-I T."/>
            <person name="Kuroki Y."/>
            <person name="Toyoda A."/>
            <person name="Suzuki Y."/>
            <person name="Hashimoto A."/>
            <person name="Yamaguchi K."/>
            <person name="Sugano A."/>
            <person name="Kohara Y."/>
            <person name="Fujiyama A."/>
            <person name="Anterola A."/>
            <person name="Aoki S."/>
            <person name="Ashton N."/>
            <person name="Barbazuk W.B."/>
            <person name="Barker E."/>
            <person name="Bennetzen J."/>
            <person name="Bezanilla M."/>
            <person name="Blankenship R."/>
            <person name="Cho S.H."/>
            <person name="Dutcher S."/>
            <person name="Estelle M."/>
            <person name="Fawcett J.A."/>
            <person name="Gundlach H."/>
            <person name="Hanada K."/>
            <person name="Heyl A."/>
            <person name="Hicks K.A."/>
            <person name="Hugh J."/>
            <person name="Lohr M."/>
            <person name="Mayer K."/>
            <person name="Melkozernov A."/>
            <person name="Murata T."/>
            <person name="Nelson D."/>
            <person name="Pils B."/>
            <person name="Prigge M."/>
            <person name="Reiss B."/>
            <person name="Renner T."/>
            <person name="Rombauts S."/>
            <person name="Rushton P."/>
            <person name="Sanderfoot A."/>
            <person name="Schween G."/>
            <person name="Shiu S.-H."/>
            <person name="Stueber K."/>
            <person name="Theodoulou F.L."/>
            <person name="Tu H."/>
            <person name="Van de Peer Y."/>
            <person name="Verrier P.J."/>
            <person name="Waters E."/>
            <person name="Wood A."/>
            <person name="Yang L."/>
            <person name="Cove D."/>
            <person name="Cuming A."/>
            <person name="Hasebe M."/>
            <person name="Lucas S."/>
            <person name="Mishler D.B."/>
            <person name="Reski R."/>
            <person name="Grigoriev I."/>
            <person name="Quatrano R.S."/>
            <person name="Boore J.L."/>
        </authorList>
    </citation>
    <scope>NUCLEOTIDE SEQUENCE [LARGE SCALE GENOMIC DNA]</scope>
    <source>
        <strain evidence="4 5">cv. Gransden 2004</strain>
    </source>
</reference>
<organism evidence="3">
    <name type="scientific">Physcomitrium patens</name>
    <name type="common">Spreading-leaved earth moss</name>
    <name type="synonym">Physcomitrella patens</name>
    <dbReference type="NCBI Taxonomy" id="3218"/>
    <lineage>
        <taxon>Eukaryota</taxon>
        <taxon>Viridiplantae</taxon>
        <taxon>Streptophyta</taxon>
        <taxon>Embryophyta</taxon>
        <taxon>Bryophyta</taxon>
        <taxon>Bryophytina</taxon>
        <taxon>Bryopsida</taxon>
        <taxon>Funariidae</taxon>
        <taxon>Funariales</taxon>
        <taxon>Funariaceae</taxon>
        <taxon>Physcomitrium</taxon>
    </lineage>
</organism>
<dbReference type="GeneID" id="112273529"/>
<feature type="domain" description="Glutaredoxin" evidence="2">
    <location>
        <begin position="575"/>
        <end position="640"/>
    </location>
</feature>
<dbReference type="PANTHER" id="PTHR45669">
    <property type="entry name" value="GLUTAREDOXIN DOMAIN-CONTAINING CYSTEINE-RICH PROTEIN CG12206-RELATED"/>
    <property type="match status" value="1"/>
</dbReference>
<name>A0A2K1IU63_PHYPA</name>
<protein>
    <recommendedName>
        <fullName evidence="2">Glutaredoxin domain-containing protein</fullName>
    </recommendedName>
</protein>
<evidence type="ECO:0000256" key="1">
    <source>
        <dbReference type="SAM" id="MobiDB-lite"/>
    </source>
</evidence>
<dbReference type="InterPro" id="IPR036249">
    <property type="entry name" value="Thioredoxin-like_sf"/>
</dbReference>
<sequence length="716" mass="79862">MGCKVSKSRVESHALELLGCSKLSRSYSSPSQVIDGEYSYKNPRTDVDHVVSLTSSTYGSLRLDSLPRSVNREGVKPHSNQKHVETVRMWGLTELFEDEKETSQTLWGLMEESGVSGHDNGMASTFHTVEDVDSVLDARKSVLRDYRLRKGSSMEALAVDKSHEFVMDSDKMSTTYSAMLQKRRAQAVQGTEEARELEYLRRENLSRSREFIPTEKSRGFRSQELGSERRNNLSRSQEFARPPIVKPLVGATRRSLDESEIFMSQPDLVLRSPMLKGLGGHQRPRSRLIQQSSMSSDVNSECKSKFLLQGHVQPVVEKTTTLPRSVDSTKGSLNFSSTDKRSRTGQPKTGKVLEPRVASAVAALSRPREHKSSVTVQDMPGRKTEVFQDQSFIVTKTNYGAPKTCEHGFGASIAPHDAKTQERQESIVEDAIIDGYELVTKAEVIEAERLESPPLDPELLASFEEALEMFCADDWCTVRLGEGEAAVTSGSISDLDSPSWLRDASDLPDYTSTKVKLNKFEILEDHVEKPHSRPESLKKVPSLKVAPMDTEEQKMKINALEKDEKCPPGGKERCVLYTTSLRGIRKTFEDCSQLKTILQNSNVQIDERDIAIHAEFRHELTKLLGRAAPVPRLFIRGKYIGGREEVSQLHEDGILSMLLEDLPKQGAQAICEGCGGVRFIPCSTCSGSCKVITEEGKFTFCKECNENGLSRCPLCL</sequence>
<dbReference type="PROSITE" id="PS51354">
    <property type="entry name" value="GLUTAREDOXIN_2"/>
    <property type="match status" value="1"/>
</dbReference>
<dbReference type="STRING" id="3218.A0A2K1IU63"/>
<dbReference type="Pfam" id="PF00462">
    <property type="entry name" value="Glutaredoxin"/>
    <property type="match status" value="1"/>
</dbReference>
<evidence type="ECO:0000313" key="3">
    <source>
        <dbReference type="EMBL" id="PNR32816.1"/>
    </source>
</evidence>
<dbReference type="EMBL" id="ABEU02000020">
    <property type="protein sequence ID" value="PNR32816.1"/>
    <property type="molecule type" value="Genomic_DNA"/>
</dbReference>
<reference evidence="4" key="3">
    <citation type="submission" date="2020-12" db="UniProtKB">
        <authorList>
            <consortium name="EnsemblPlants"/>
        </authorList>
    </citation>
    <scope>IDENTIFICATION</scope>
</reference>
<evidence type="ECO:0000259" key="2">
    <source>
        <dbReference type="Pfam" id="PF00462"/>
    </source>
</evidence>
<dbReference type="EnsemblPlants" id="Pp3c20_5650V3.2">
    <property type="protein sequence ID" value="Pp3c20_5650V3.2"/>
    <property type="gene ID" value="Pp3c20_5650"/>
</dbReference>
<dbReference type="Gene3D" id="3.40.30.10">
    <property type="entry name" value="Glutaredoxin"/>
    <property type="match status" value="1"/>
</dbReference>
<feature type="compositionally biased region" description="Polar residues" evidence="1">
    <location>
        <begin position="319"/>
        <end position="337"/>
    </location>
</feature>
<dbReference type="InterPro" id="IPR002109">
    <property type="entry name" value="Glutaredoxin"/>
</dbReference>
<evidence type="ECO:0000313" key="5">
    <source>
        <dbReference type="Proteomes" id="UP000006727"/>
    </source>
</evidence>
<dbReference type="Gramene" id="Pp3c20_5650V3.1">
    <property type="protein sequence ID" value="Pp3c20_5650V3.1"/>
    <property type="gene ID" value="Pp3c20_5650"/>
</dbReference>